<dbReference type="Gene3D" id="2.60.40.10">
    <property type="entry name" value="Immunoglobulins"/>
    <property type="match status" value="1"/>
</dbReference>
<evidence type="ECO:0000259" key="8">
    <source>
        <dbReference type="Pfam" id="PF00082"/>
    </source>
</evidence>
<organism evidence="9 10">
    <name type="scientific">Actinokineospora diospyrosa</name>
    <dbReference type="NCBI Taxonomy" id="103728"/>
    <lineage>
        <taxon>Bacteria</taxon>
        <taxon>Bacillati</taxon>
        <taxon>Actinomycetota</taxon>
        <taxon>Actinomycetes</taxon>
        <taxon>Pseudonocardiales</taxon>
        <taxon>Pseudonocardiaceae</taxon>
        <taxon>Actinokineospora</taxon>
    </lineage>
</organism>
<dbReference type="InterPro" id="IPR000209">
    <property type="entry name" value="Peptidase_S8/S53_dom"/>
</dbReference>
<feature type="domain" description="Peptidase S8/S53" evidence="8">
    <location>
        <begin position="211"/>
        <end position="466"/>
    </location>
</feature>
<dbReference type="InterPro" id="IPR036852">
    <property type="entry name" value="Peptidase_S8/S53_dom_sf"/>
</dbReference>
<sequence>MTPRPNRPRTGVVVAAALAAGAIATGPVTDARAQAAPSGTAPSSAAPAGQRGEVTLITGDHVAFTGGQAAVRPGPGRERVAFHHRVDERGDLTVYPTDVLPDLAAGRLDRRLFNVSALVRDGYDDRSSSTTPLIVTYDGAAPRIAAATDVRALPSINGASFTVAKGTPFATGGARAAGLARVWLDGKVTASLDRSVPQIGAPAAWQAGLTGKGVTVAVLDTGIDQTHPDLAGAVTQSRNFSSSPDTDDRVGHGTHVAATITGSGRYQGVAPDSALLVGKVLDDEGSGAESDVIAGMEWAAGAGADVVNLSLGSSWPSKGDDPASLAVNRLTAETGTLFVVAAGNTGREIGSPAAADAALTVGAVDRVEALASFSSRGPRAGDGAIKPDITAPGVDIVAARAAHGVIGDPVGDKHVSLSGTSMAAPHVAGSAALLAGKHPDWKADRLKSALVGSAKPNPALTPFEQGGGRVDVARAVVQEVTADAASLSLGVALWPHHDDAVITRTLTYRNTGTSPVALDLTVDARGPSVPPAGAFTISPARVEVPAGGQVPVTVSADTRFAGADGIYTGAVVATGGSTVVRTPLAVDKEGESYNVTVDFKDRPGQVNARFLAFGDLDRLWSSGNFVNSAKNVVRLRKGTYFFEGVTFGDHDVFAWEPRIVVTKDSTLVVDGAKGVKPGASIDRKDAKVGAVELRLNVVLKKGSMGSGIIAPDFGSILLVPSTTSAPKGTATFSLRARLAKPDADGGFTNSPYDYAVGYEHDQVVPAKLQRHFADRDLVVVRTEVATQSAGAIGWFNDLTTRPLPAKFDRHYSPGLSWLEVFSEGATQDNYDSTSVTEEPVVYERGRPAVQRWNTAAFGPTFTRSEFAGIVRMGNELDISIPLYGDQDPNHAGRSRTATASTELYRGTELVAKNNSSGSLFAALPAEKSTYRLRTSDTREAPFTLSTKLTAEWSFATERTPEDRYTQIRLPVVRFSPTLDDHNKAKAGSLFVLPLYGQRSGGDNAGISTLTLQVSYDDGATWRPTPVIANGGKWFALLHHPASAKYVSLKTSAKAVDGATVDQTVIRAYGLK</sequence>
<dbReference type="PROSITE" id="PS00136">
    <property type="entry name" value="SUBTILASE_ASP"/>
    <property type="match status" value="1"/>
</dbReference>
<dbReference type="PANTHER" id="PTHR43399">
    <property type="entry name" value="SUBTILISIN-RELATED"/>
    <property type="match status" value="1"/>
</dbReference>
<comment type="similarity">
    <text evidence="1 5 6">Belongs to the peptidase S8 family.</text>
</comment>
<protein>
    <submittedName>
        <fullName evidence="9">Subtilase family protein</fullName>
    </submittedName>
</protein>
<keyword evidence="7" id="KW-0732">Signal</keyword>
<dbReference type="Pfam" id="PF00082">
    <property type="entry name" value="Peptidase_S8"/>
    <property type="match status" value="1"/>
</dbReference>
<evidence type="ECO:0000256" key="4">
    <source>
        <dbReference type="ARBA" id="ARBA00022825"/>
    </source>
</evidence>
<dbReference type="InterPro" id="IPR023827">
    <property type="entry name" value="Peptidase_S8_Asp-AS"/>
</dbReference>
<feature type="active site" description="Charge relay system" evidence="5">
    <location>
        <position position="220"/>
    </location>
</feature>
<comment type="caution">
    <text evidence="9">The sequence shown here is derived from an EMBL/GenBank/DDBJ whole genome shotgun (WGS) entry which is preliminary data.</text>
</comment>
<dbReference type="PROSITE" id="PS00138">
    <property type="entry name" value="SUBTILASE_SER"/>
    <property type="match status" value="1"/>
</dbReference>
<dbReference type="EMBL" id="JAMTCO010000001">
    <property type="protein sequence ID" value="MCP2267863.1"/>
    <property type="molecule type" value="Genomic_DNA"/>
</dbReference>
<keyword evidence="4 5" id="KW-0720">Serine protease</keyword>
<reference evidence="9 10" key="1">
    <citation type="submission" date="2022-06" db="EMBL/GenBank/DDBJ databases">
        <title>Genomic Encyclopedia of Archaeal and Bacterial Type Strains, Phase II (KMG-II): from individual species to whole genera.</title>
        <authorList>
            <person name="Goeker M."/>
        </authorList>
    </citation>
    <scope>NUCLEOTIDE SEQUENCE [LARGE SCALE GENOMIC DNA]</scope>
    <source>
        <strain evidence="9 10">DSM 44255</strain>
    </source>
</reference>
<dbReference type="PRINTS" id="PR00723">
    <property type="entry name" value="SUBTILISIN"/>
</dbReference>
<evidence type="ECO:0000313" key="9">
    <source>
        <dbReference type="EMBL" id="MCP2267863.1"/>
    </source>
</evidence>
<proteinExistence type="inferred from homology"/>
<feature type="chain" id="PRO_5046939599" evidence="7">
    <location>
        <begin position="25"/>
        <end position="1071"/>
    </location>
</feature>
<gene>
    <name evidence="9" type="ORF">LV75_000345</name>
</gene>
<dbReference type="Gene3D" id="3.40.50.200">
    <property type="entry name" value="Peptidase S8/S53 domain"/>
    <property type="match status" value="1"/>
</dbReference>
<dbReference type="InterPro" id="IPR015500">
    <property type="entry name" value="Peptidase_S8_subtilisin-rel"/>
</dbReference>
<evidence type="ECO:0000256" key="7">
    <source>
        <dbReference type="SAM" id="SignalP"/>
    </source>
</evidence>
<dbReference type="PROSITE" id="PS51892">
    <property type="entry name" value="SUBTILASE"/>
    <property type="match status" value="1"/>
</dbReference>
<evidence type="ECO:0000256" key="6">
    <source>
        <dbReference type="RuleBase" id="RU003355"/>
    </source>
</evidence>
<feature type="signal peptide" evidence="7">
    <location>
        <begin position="1"/>
        <end position="24"/>
    </location>
</feature>
<dbReference type="InterPro" id="IPR013783">
    <property type="entry name" value="Ig-like_fold"/>
</dbReference>
<evidence type="ECO:0000256" key="3">
    <source>
        <dbReference type="ARBA" id="ARBA00022801"/>
    </source>
</evidence>
<accession>A0ABT1I5G3</accession>
<dbReference type="SUPFAM" id="SSF52743">
    <property type="entry name" value="Subtilisin-like"/>
    <property type="match status" value="1"/>
</dbReference>
<dbReference type="Proteomes" id="UP001205185">
    <property type="component" value="Unassembled WGS sequence"/>
</dbReference>
<feature type="active site" description="Charge relay system" evidence="5">
    <location>
        <position position="252"/>
    </location>
</feature>
<dbReference type="InterPro" id="IPR023828">
    <property type="entry name" value="Peptidase_S8_Ser-AS"/>
</dbReference>
<name>A0ABT1I5G3_9PSEU</name>
<dbReference type="RefSeq" id="WP_253884774.1">
    <property type="nucleotide sequence ID" value="NZ_BAAAVB010000002.1"/>
</dbReference>
<evidence type="ECO:0000256" key="1">
    <source>
        <dbReference type="ARBA" id="ARBA00011073"/>
    </source>
</evidence>
<evidence type="ECO:0000256" key="2">
    <source>
        <dbReference type="ARBA" id="ARBA00022670"/>
    </source>
</evidence>
<evidence type="ECO:0000313" key="10">
    <source>
        <dbReference type="Proteomes" id="UP001205185"/>
    </source>
</evidence>
<keyword evidence="3 5" id="KW-0378">Hydrolase</keyword>
<feature type="active site" description="Charge relay system" evidence="5">
    <location>
        <position position="421"/>
    </location>
</feature>
<keyword evidence="10" id="KW-1185">Reference proteome</keyword>
<keyword evidence="2 5" id="KW-0645">Protease</keyword>
<dbReference type="InterPro" id="IPR051048">
    <property type="entry name" value="Peptidase_S8/S53_subtilisin"/>
</dbReference>
<evidence type="ECO:0000256" key="5">
    <source>
        <dbReference type="PROSITE-ProRule" id="PRU01240"/>
    </source>
</evidence>
<dbReference type="PANTHER" id="PTHR43399:SF4">
    <property type="entry name" value="CELL WALL-ASSOCIATED PROTEASE"/>
    <property type="match status" value="1"/>
</dbReference>